<dbReference type="NCBIfam" id="NF004127">
    <property type="entry name" value="PRK05617.1"/>
    <property type="match status" value="1"/>
</dbReference>
<evidence type="ECO:0000259" key="4">
    <source>
        <dbReference type="Pfam" id="PF16113"/>
    </source>
</evidence>
<keyword evidence="6" id="KW-1185">Reference proteome</keyword>
<feature type="domain" description="Enoyl-CoA hydratase/isomerase" evidence="4">
    <location>
        <begin position="16"/>
        <end position="351"/>
    </location>
</feature>
<gene>
    <name evidence="5" type="ORF">GOB81_00335</name>
</gene>
<evidence type="ECO:0000313" key="5">
    <source>
        <dbReference type="EMBL" id="NHN87086.1"/>
    </source>
</evidence>
<dbReference type="PANTHER" id="PTHR43176">
    <property type="entry name" value="3-HYDROXYISOBUTYRYL-COA HYDROLASE-RELATED"/>
    <property type="match status" value="1"/>
</dbReference>
<keyword evidence="3" id="KW-0378">Hydrolase</keyword>
<evidence type="ECO:0000256" key="2">
    <source>
        <dbReference type="ARBA" id="ARBA00011915"/>
    </source>
</evidence>
<evidence type="ECO:0000313" key="6">
    <source>
        <dbReference type="Proteomes" id="UP000631653"/>
    </source>
</evidence>
<dbReference type="InterPro" id="IPR045004">
    <property type="entry name" value="ECH_dom"/>
</dbReference>
<comment type="catalytic activity">
    <reaction evidence="1">
        <text>3-hydroxy-2-methylpropanoyl-CoA + H2O = 3-hydroxy-2-methylpropanoate + CoA + H(+)</text>
        <dbReference type="Rhea" id="RHEA:20888"/>
        <dbReference type="ChEBI" id="CHEBI:11805"/>
        <dbReference type="ChEBI" id="CHEBI:15377"/>
        <dbReference type="ChEBI" id="CHEBI:15378"/>
        <dbReference type="ChEBI" id="CHEBI:57287"/>
        <dbReference type="ChEBI" id="CHEBI:57340"/>
        <dbReference type="EC" id="3.1.2.4"/>
    </reaction>
</comment>
<dbReference type="EMBL" id="WOSY01000001">
    <property type="protein sequence ID" value="NHN87086.1"/>
    <property type="molecule type" value="Genomic_DNA"/>
</dbReference>
<comment type="caution">
    <text evidence="5">The sequence shown here is derived from an EMBL/GenBank/DDBJ whole genome shotgun (WGS) entry which is preliminary data.</text>
</comment>
<evidence type="ECO:0000256" key="1">
    <source>
        <dbReference type="ARBA" id="ARBA00001709"/>
    </source>
</evidence>
<dbReference type="PANTHER" id="PTHR43176:SF3">
    <property type="entry name" value="3-HYDROXYISOBUTYRYL-COA HYDROLASE, MITOCHONDRIAL"/>
    <property type="match status" value="1"/>
</dbReference>
<evidence type="ECO:0000256" key="3">
    <source>
        <dbReference type="ARBA" id="ARBA00022801"/>
    </source>
</evidence>
<proteinExistence type="predicted"/>
<dbReference type="RefSeq" id="WP_173568390.1">
    <property type="nucleotide sequence ID" value="NZ_WOSY01000001.1"/>
</dbReference>
<dbReference type="Gene3D" id="3.90.226.10">
    <property type="entry name" value="2-enoyl-CoA Hydratase, Chain A, domain 1"/>
    <property type="match status" value="1"/>
</dbReference>
<sequence length="353" mass="38244">MTESQPPIRSERRGHIGRITLDRPRQLNAIDIGMARAIMSLLETWRDDDDVRRIVIDSASERAFCAGGDIKRLYGLIGTDGAEVAYRNMVVPYEAMLAIAHYPKPVVTLMDGIAMGGGIGVGAHARHRVVTERSVLAMPETIIGLTPDAGGSWLLARAPSASEGLRHALTGQRMSGAQAMAMGFADHLVSSERLGAVREALAACEDGEEEAVLRGLAEMVSEDVGALFPAGSAALYDIAIADPHEGLPELLKRLEAVAGRPGYEWAEADLEILRQVCPFSLCVTWRVQQEQRLSSRSLDEAFALEMRAVRCLVARPDFAEGVRARVVDKDNAPRWSPSVVAEVDPALVERCLA</sequence>
<dbReference type="Pfam" id="PF16113">
    <property type="entry name" value="ECH_2"/>
    <property type="match status" value="1"/>
</dbReference>
<reference evidence="5 6" key="1">
    <citation type="journal article" date="2020" name="Int. J. Syst. Evol. Microbiol.">
        <title>Novel acetic acid bacteria from cider fermentations: Acetobacter conturbans sp. nov. and Acetobacter fallax sp. nov.</title>
        <authorList>
            <person name="Sombolestani A.S."/>
            <person name="Cleenwerck I."/>
            <person name="Cnockaert M."/>
            <person name="Borremans W."/>
            <person name="Wieme A.D."/>
            <person name="De Vuyst L."/>
            <person name="Vandamme P."/>
        </authorList>
    </citation>
    <scope>NUCLEOTIDE SEQUENCE [LARGE SCALE GENOMIC DNA]</scope>
    <source>
        <strain evidence="5 6">LMG 1627</strain>
    </source>
</reference>
<dbReference type="Proteomes" id="UP000631653">
    <property type="component" value="Unassembled WGS sequence"/>
</dbReference>
<accession>A0ABX0JV38</accession>
<organism evidence="5 6">
    <name type="scientific">Acetobacter conturbans</name>
    <dbReference type="NCBI Taxonomy" id="1737472"/>
    <lineage>
        <taxon>Bacteria</taxon>
        <taxon>Pseudomonadati</taxon>
        <taxon>Pseudomonadota</taxon>
        <taxon>Alphaproteobacteria</taxon>
        <taxon>Acetobacterales</taxon>
        <taxon>Acetobacteraceae</taxon>
        <taxon>Acetobacter</taxon>
    </lineage>
</organism>
<dbReference type="CDD" id="cd06558">
    <property type="entry name" value="crotonase-like"/>
    <property type="match status" value="1"/>
</dbReference>
<dbReference type="InterPro" id="IPR032259">
    <property type="entry name" value="HIBYL-CoA-H"/>
</dbReference>
<name>A0ABX0JV38_9PROT</name>
<dbReference type="SUPFAM" id="SSF52096">
    <property type="entry name" value="ClpP/crotonase"/>
    <property type="match status" value="1"/>
</dbReference>
<dbReference type="EC" id="3.1.2.4" evidence="2"/>
<protein>
    <recommendedName>
        <fullName evidence="2">3-hydroxyisobutyryl-CoA hydrolase</fullName>
        <ecNumber evidence="2">3.1.2.4</ecNumber>
    </recommendedName>
</protein>
<dbReference type="InterPro" id="IPR029045">
    <property type="entry name" value="ClpP/crotonase-like_dom_sf"/>
</dbReference>